<evidence type="ECO:0000256" key="3">
    <source>
        <dbReference type="ARBA" id="ARBA00022833"/>
    </source>
</evidence>
<dbReference type="SUPFAM" id="SSF57716">
    <property type="entry name" value="Glucocorticoid receptor-like (DNA-binding domain)"/>
    <property type="match status" value="1"/>
</dbReference>
<dbReference type="EMBL" id="MFGO01000012">
    <property type="protein sequence ID" value="OGF41223.1"/>
    <property type="molecule type" value="Genomic_DNA"/>
</dbReference>
<reference evidence="6 7" key="1">
    <citation type="journal article" date="2016" name="Nat. Commun.">
        <title>Thousands of microbial genomes shed light on interconnected biogeochemical processes in an aquifer system.</title>
        <authorList>
            <person name="Anantharaman K."/>
            <person name="Brown C.T."/>
            <person name="Hug L.A."/>
            <person name="Sharon I."/>
            <person name="Castelle C.J."/>
            <person name="Probst A.J."/>
            <person name="Thomas B.C."/>
            <person name="Singh A."/>
            <person name="Wilkins M.J."/>
            <person name="Karaoz U."/>
            <person name="Brodie E.L."/>
            <person name="Williams K.H."/>
            <person name="Hubbard S.S."/>
            <person name="Banfield J.F."/>
        </authorList>
    </citation>
    <scope>NUCLEOTIDE SEQUENCE [LARGE SCALE GENOMIC DNA]</scope>
</reference>
<evidence type="ECO:0000313" key="6">
    <source>
        <dbReference type="EMBL" id="OGF41223.1"/>
    </source>
</evidence>
<accession>A0A1F5TQM6</accession>
<evidence type="ECO:0000256" key="4">
    <source>
        <dbReference type="PROSITE-ProRule" id="PRU00510"/>
    </source>
</evidence>
<keyword evidence="3" id="KW-0862">Zinc</keyword>
<dbReference type="Gene3D" id="1.20.120.910">
    <property type="entry name" value="DksA, coiled-coil domain"/>
    <property type="match status" value="1"/>
</dbReference>
<evidence type="ECO:0000259" key="5">
    <source>
        <dbReference type="Pfam" id="PF01258"/>
    </source>
</evidence>
<evidence type="ECO:0000313" key="7">
    <source>
        <dbReference type="Proteomes" id="UP000177579"/>
    </source>
</evidence>
<dbReference type="AlphaFoldDB" id="A0A1F5TQM6"/>
<feature type="zinc finger region" description="dksA C4-type" evidence="4">
    <location>
        <begin position="89"/>
        <end position="113"/>
    </location>
</feature>
<proteinExistence type="predicted"/>
<dbReference type="PANTHER" id="PTHR33823">
    <property type="entry name" value="RNA POLYMERASE-BINDING TRANSCRIPTION FACTOR DKSA-RELATED"/>
    <property type="match status" value="1"/>
</dbReference>
<dbReference type="GO" id="GO:0008270">
    <property type="term" value="F:zinc ion binding"/>
    <property type="evidence" value="ECO:0007669"/>
    <property type="project" value="UniProtKB-KW"/>
</dbReference>
<dbReference type="Pfam" id="PF01258">
    <property type="entry name" value="zf-dskA_traR"/>
    <property type="match status" value="1"/>
</dbReference>
<sequence length="121" mass="13747">MSQSLDKKTIEEIKKSLLERKESIIKELSEINKNDHQVKFPDLGDAPDENAQEIEEYSTSLATEKVLQTTLRDIEGALERIENKTYGKCKYCKKDIGIKRMLARPAASACVECKTKLQNAE</sequence>
<comment type="caution">
    <text evidence="6">The sequence shown here is derived from an EMBL/GenBank/DDBJ whole genome shotgun (WGS) entry which is preliminary data.</text>
</comment>
<dbReference type="Proteomes" id="UP000177579">
    <property type="component" value="Unassembled WGS sequence"/>
</dbReference>
<evidence type="ECO:0000256" key="1">
    <source>
        <dbReference type="ARBA" id="ARBA00022723"/>
    </source>
</evidence>
<keyword evidence="2" id="KW-0863">Zinc-finger</keyword>
<name>A0A1F5TQM6_9BACT</name>
<dbReference type="InterPro" id="IPR000962">
    <property type="entry name" value="Znf_DskA_TraR"/>
</dbReference>
<dbReference type="InterPro" id="IPR037187">
    <property type="entry name" value="DnaK_N"/>
</dbReference>
<organism evidence="6 7">
    <name type="scientific">Candidatus Falkowbacteria bacterium RIFOXYD2_FULL_34_120</name>
    <dbReference type="NCBI Taxonomy" id="1798007"/>
    <lineage>
        <taxon>Bacteria</taxon>
        <taxon>Candidatus Falkowiibacteriota</taxon>
    </lineage>
</organism>
<dbReference type="PROSITE" id="PS51128">
    <property type="entry name" value="ZF_DKSA_2"/>
    <property type="match status" value="1"/>
</dbReference>
<dbReference type="SUPFAM" id="SSF109635">
    <property type="entry name" value="DnaK suppressor protein DksA, alpha-hairpin domain"/>
    <property type="match status" value="1"/>
</dbReference>
<keyword evidence="1" id="KW-0479">Metal-binding</keyword>
<gene>
    <name evidence="6" type="ORF">A2531_00915</name>
</gene>
<dbReference type="PANTHER" id="PTHR33823:SF4">
    <property type="entry name" value="GENERAL STRESS PROTEIN 16O"/>
    <property type="match status" value="1"/>
</dbReference>
<feature type="domain" description="Zinc finger DksA/TraR C4-type" evidence="5">
    <location>
        <begin position="85"/>
        <end position="117"/>
    </location>
</feature>
<protein>
    <recommendedName>
        <fullName evidence="5">Zinc finger DksA/TraR C4-type domain-containing protein</fullName>
    </recommendedName>
</protein>
<evidence type="ECO:0000256" key="2">
    <source>
        <dbReference type="ARBA" id="ARBA00022771"/>
    </source>
</evidence>